<feature type="region of interest" description="Disordered" evidence="1">
    <location>
        <begin position="149"/>
        <end position="200"/>
    </location>
</feature>
<keyword evidence="2" id="KW-0472">Membrane</keyword>
<feature type="region of interest" description="Disordered" evidence="1">
    <location>
        <begin position="250"/>
        <end position="286"/>
    </location>
</feature>
<dbReference type="Proteomes" id="UP001157938">
    <property type="component" value="Unassembled WGS sequence"/>
</dbReference>
<dbReference type="EMBL" id="CANTFK010000978">
    <property type="protein sequence ID" value="CAI5735823.1"/>
    <property type="molecule type" value="Genomic_DNA"/>
</dbReference>
<keyword evidence="2" id="KW-1133">Transmembrane helix</keyword>
<feature type="region of interest" description="Disordered" evidence="1">
    <location>
        <begin position="97"/>
        <end position="137"/>
    </location>
</feature>
<reference evidence="5" key="2">
    <citation type="submission" date="2022-12" db="EMBL/GenBank/DDBJ databases">
        <authorList>
            <person name="Webb A."/>
        </authorList>
    </citation>
    <scope>NUCLEOTIDE SEQUENCE</scope>
    <source>
        <strain evidence="5">Pf2</strain>
    </source>
</reference>
<feature type="compositionally biased region" description="Low complexity" evidence="1">
    <location>
        <begin position="355"/>
        <end position="364"/>
    </location>
</feature>
<organism evidence="5 7">
    <name type="scientific">Peronospora farinosa</name>
    <dbReference type="NCBI Taxonomy" id="134698"/>
    <lineage>
        <taxon>Eukaryota</taxon>
        <taxon>Sar</taxon>
        <taxon>Stramenopiles</taxon>
        <taxon>Oomycota</taxon>
        <taxon>Peronosporomycetes</taxon>
        <taxon>Peronosporales</taxon>
        <taxon>Peronosporaceae</taxon>
        <taxon>Peronospora</taxon>
    </lineage>
</organism>
<sequence length="384" mass="39819">MSSYVILTVLAASSMWFCQGEAAQCAEICYTTELTGFGPGGAAGCSCSGSKATRAGDGGCSCGQCYDEANGAIIGYAVNSDGTCTYGTDCGDCTRSPDPTLSKPPTSPSSTTTTNPTTSTPTPTTSPSSTSSTSTTTVAPITTSSVLFSDSSSNATTAPSSSSTDPSKSPTTPSTSSSSGLDNTNAGETAGSSAPKTGNEKGLKTWQIALIICCGVLLFTVAVVSVLSCYCKARNRLNENEDNLADATYYQQQHARQHSDVTGSSVPTPTLFPRNTYNHHRSGSSGSLNNEMKLMYENSANSGSSDRLGMGLASVHTRSSSGDLVGMVGTSYSNAGSYSNERILSGSYPIDRRQSSSNRSQGRQLNLEPRYSVTHDREPLAVEL</sequence>
<feature type="compositionally biased region" description="Basic and acidic residues" evidence="1">
    <location>
        <begin position="373"/>
        <end position="384"/>
    </location>
</feature>
<dbReference type="AlphaFoldDB" id="A0AAV0UHM0"/>
<feature type="signal peptide" evidence="3">
    <location>
        <begin position="1"/>
        <end position="22"/>
    </location>
</feature>
<comment type="caution">
    <text evidence="5">The sequence shown here is derived from an EMBL/GenBank/DDBJ whole genome shotgun (WGS) entry which is preliminary data.</text>
</comment>
<reference evidence="4 6" key="1">
    <citation type="submission" date="2021-11" db="EMBL/GenBank/DDBJ databases">
        <authorList>
            <person name="Islam A."/>
            <person name="Islam S."/>
            <person name="Flora M.S."/>
            <person name="Rahman M."/>
            <person name="Ziaur R.M."/>
            <person name="Epstein J.H."/>
            <person name="Hassan M."/>
            <person name="Klassen M."/>
            <person name="Woodard K."/>
            <person name="Webb A."/>
            <person name="Webby R.J."/>
            <person name="El Zowalaty M.E."/>
        </authorList>
    </citation>
    <scope>NUCLEOTIDE SEQUENCE [LARGE SCALE GENOMIC DNA]</scope>
    <source>
        <strain evidence="4">Pf1</strain>
    </source>
</reference>
<evidence type="ECO:0000313" key="6">
    <source>
        <dbReference type="Proteomes" id="UP001157938"/>
    </source>
</evidence>
<feature type="compositionally biased region" description="Polar residues" evidence="1">
    <location>
        <begin position="180"/>
        <end position="196"/>
    </location>
</feature>
<dbReference type="EMBL" id="CAKLBC010000071">
    <property type="protein sequence ID" value="CAH0484624.1"/>
    <property type="molecule type" value="Genomic_DNA"/>
</dbReference>
<feature type="compositionally biased region" description="Polar residues" evidence="1">
    <location>
        <begin position="250"/>
        <end position="276"/>
    </location>
</feature>
<dbReference type="Proteomes" id="UP001159659">
    <property type="component" value="Unassembled WGS sequence"/>
</dbReference>
<feature type="compositionally biased region" description="Low complexity" evidence="1">
    <location>
        <begin position="149"/>
        <end position="179"/>
    </location>
</feature>
<keyword evidence="2" id="KW-0812">Transmembrane</keyword>
<feature type="region of interest" description="Disordered" evidence="1">
    <location>
        <begin position="348"/>
        <end position="384"/>
    </location>
</feature>
<keyword evidence="6" id="KW-1185">Reference proteome</keyword>
<keyword evidence="3" id="KW-0732">Signal</keyword>
<evidence type="ECO:0000313" key="4">
    <source>
        <dbReference type="EMBL" id="CAH0484624.1"/>
    </source>
</evidence>
<protein>
    <submittedName>
        <fullName evidence="5">Uncharacterized protein</fullName>
    </submittedName>
</protein>
<evidence type="ECO:0000256" key="1">
    <source>
        <dbReference type="SAM" id="MobiDB-lite"/>
    </source>
</evidence>
<evidence type="ECO:0000313" key="5">
    <source>
        <dbReference type="EMBL" id="CAI5735823.1"/>
    </source>
</evidence>
<accession>A0AAV0UHM0</accession>
<proteinExistence type="predicted"/>
<name>A0AAV0UHM0_9STRA</name>
<feature type="chain" id="PRO_5043336988" evidence="3">
    <location>
        <begin position="23"/>
        <end position="384"/>
    </location>
</feature>
<evidence type="ECO:0000256" key="2">
    <source>
        <dbReference type="SAM" id="Phobius"/>
    </source>
</evidence>
<feature type="transmembrane region" description="Helical" evidence="2">
    <location>
        <begin position="206"/>
        <end position="230"/>
    </location>
</feature>
<evidence type="ECO:0000256" key="3">
    <source>
        <dbReference type="SAM" id="SignalP"/>
    </source>
</evidence>
<gene>
    <name evidence="4" type="ORF">PFR001_LOCUS370</name>
    <name evidence="5" type="ORF">PFR002_LOCUS7896</name>
</gene>
<evidence type="ECO:0000313" key="7">
    <source>
        <dbReference type="Proteomes" id="UP001159659"/>
    </source>
</evidence>